<dbReference type="EMBL" id="JBHSXQ010000003">
    <property type="protein sequence ID" value="MFC6905982.1"/>
    <property type="molecule type" value="Genomic_DNA"/>
</dbReference>
<dbReference type="GO" id="GO:0043419">
    <property type="term" value="P:urea catabolic process"/>
    <property type="evidence" value="ECO:0007669"/>
    <property type="project" value="UniProtKB-UniRule"/>
</dbReference>
<keyword evidence="6" id="KW-0963">Cytoplasm</keyword>
<proteinExistence type="inferred from homology"/>
<comment type="similarity">
    <text evidence="6 13">Belongs to the metallo-dependent hydrolases superfamily. Urease alpha subunit family.</text>
</comment>
<dbReference type="CDD" id="cd00375">
    <property type="entry name" value="Urease_alpha"/>
    <property type="match status" value="1"/>
</dbReference>
<dbReference type="InterPro" id="IPR050112">
    <property type="entry name" value="Urease_alpha_subunit"/>
</dbReference>
<sequence length="570" mass="61143">MMREIDRDRYTRLYGPTEGDRLRLADTDLIAEVERDHTEKGDESVFGGGKTLRDGMGMSSGVTSEEGALDWVLTNVTVIDPVLGIEKGDLGIKDGRIAGLGSAGNPETMDGVSEELIVGPGTDSIPGEGLIATPGALDIHVHFNTPQLADHAIASGVTTMMGGGFGGGATTATPGPRNVEMLLRAADEWPVNVGVYGKGSASRPAPLREQIEAGACGLKVHEDWGATPAAIDTCLEVAGETDIQVCLHTDTLNESGFVEETFDAIDGRTIHTFHIEGAGGGHAPDVLELVSHPHMLPSSTNPSMPFTENTFDEHLDMVMVCHHLNPDVPEDVAFAESRIRAETLGAEDVLHDRGAISMMATDSMAMGRQAELINRTWQTAHKMKRQRGPLPGDEGTDNDNSRILRYIAKYTINPAITAGISSHVGSLEPGKLADVVLWKPDFFGAKPEWVLKGGYPASANMGEANGSLMTCEPKRQRPWFGAEGTARHATSMTFVSNAAAEAGVGDEYDLQSAVVPVEDTRPLSKEDMVRNTYCPEDLEVDSETFEVFIDGEPVTSEPAEELPLTQRYLL</sequence>
<dbReference type="GO" id="GO:0009039">
    <property type="term" value="F:urease activity"/>
    <property type="evidence" value="ECO:0007669"/>
    <property type="project" value="UniProtKB-UniRule"/>
</dbReference>
<feature type="active site" description="Proton donor" evidence="6 10">
    <location>
        <position position="322"/>
    </location>
</feature>
<dbReference type="HAMAP" id="MF_01953">
    <property type="entry name" value="Urease_alpha"/>
    <property type="match status" value="1"/>
</dbReference>
<protein>
    <recommendedName>
        <fullName evidence="6 7">Urease subunit alpha</fullName>
        <ecNumber evidence="6 7">3.5.1.5</ecNumber>
    </recommendedName>
    <alternativeName>
        <fullName evidence="6">Urea amidohydrolase subunit alpha</fullName>
    </alternativeName>
</protein>
<dbReference type="InterPro" id="IPR002195">
    <property type="entry name" value="Dihydroorotase_CS"/>
</dbReference>
<evidence type="ECO:0000256" key="4">
    <source>
        <dbReference type="ARBA" id="ARBA00022723"/>
    </source>
</evidence>
<keyword evidence="16" id="KW-1185">Reference proteome</keyword>
<feature type="modified residue" description="N6-carboxylysine" evidence="6 8">
    <location>
        <position position="219"/>
    </location>
</feature>
<dbReference type="AlphaFoldDB" id="A0ABD5V365"/>
<evidence type="ECO:0000256" key="11">
    <source>
        <dbReference type="PROSITE-ProRule" id="PRU00700"/>
    </source>
</evidence>
<dbReference type="Gene3D" id="2.30.40.10">
    <property type="entry name" value="Urease, subunit C, domain 1"/>
    <property type="match status" value="1"/>
</dbReference>
<feature type="binding site" description="via carbamate group" evidence="6 9">
    <location>
        <position position="219"/>
    </location>
    <ligand>
        <name>Ni(2+)</name>
        <dbReference type="ChEBI" id="CHEBI:49786"/>
        <label>1</label>
    </ligand>
</feature>
<dbReference type="GO" id="GO:0016151">
    <property type="term" value="F:nickel cation binding"/>
    <property type="evidence" value="ECO:0007669"/>
    <property type="project" value="UniProtKB-UniRule"/>
</dbReference>
<organism evidence="15 16">
    <name type="scientific">Halalkalicoccus tibetensis</name>
    <dbReference type="NCBI Taxonomy" id="175632"/>
    <lineage>
        <taxon>Archaea</taxon>
        <taxon>Methanobacteriati</taxon>
        <taxon>Methanobacteriota</taxon>
        <taxon>Stenosarchaea group</taxon>
        <taxon>Halobacteria</taxon>
        <taxon>Halobacteriales</taxon>
        <taxon>Halococcaceae</taxon>
        <taxon>Halalkalicoccus</taxon>
    </lineage>
</organism>
<evidence type="ECO:0000256" key="13">
    <source>
        <dbReference type="RuleBase" id="RU004158"/>
    </source>
</evidence>
<dbReference type="InterPro" id="IPR011059">
    <property type="entry name" value="Metal-dep_hydrolase_composite"/>
</dbReference>
<keyword evidence="5 6" id="KW-0378">Hydrolase</keyword>
<evidence type="ECO:0000256" key="3">
    <source>
        <dbReference type="ARBA" id="ARBA00022596"/>
    </source>
</evidence>
<feature type="binding site" evidence="6 9">
    <location>
        <position position="248"/>
    </location>
    <ligand>
        <name>Ni(2+)</name>
        <dbReference type="ChEBI" id="CHEBI:49786"/>
        <label>2</label>
    </ligand>
</feature>
<name>A0ABD5V365_9EURY</name>
<reference evidence="15 16" key="1">
    <citation type="journal article" date="2019" name="Int. J. Syst. Evol. Microbiol.">
        <title>The Global Catalogue of Microorganisms (GCM) 10K type strain sequencing project: providing services to taxonomists for standard genome sequencing and annotation.</title>
        <authorList>
            <consortium name="The Broad Institute Genomics Platform"/>
            <consortium name="The Broad Institute Genome Sequencing Center for Infectious Disease"/>
            <person name="Wu L."/>
            <person name="Ma J."/>
        </authorList>
    </citation>
    <scope>NUCLEOTIDE SEQUENCE [LARGE SCALE GENOMIC DNA]</scope>
    <source>
        <strain evidence="15 16">CGMCC 1.3240</strain>
    </source>
</reference>
<dbReference type="PROSITE" id="PS00482">
    <property type="entry name" value="DIHYDROOROTASE_1"/>
    <property type="match status" value="1"/>
</dbReference>
<evidence type="ECO:0000313" key="16">
    <source>
        <dbReference type="Proteomes" id="UP001596312"/>
    </source>
</evidence>
<dbReference type="GO" id="GO:0005737">
    <property type="term" value="C:cytoplasm"/>
    <property type="evidence" value="ECO:0007669"/>
    <property type="project" value="UniProtKB-SubCell"/>
</dbReference>
<feature type="domain" description="Urease" evidence="14">
    <location>
        <begin position="135"/>
        <end position="570"/>
    </location>
</feature>
<accession>A0ABD5V365</accession>
<dbReference type="InterPro" id="IPR006680">
    <property type="entry name" value="Amidohydro-rel"/>
</dbReference>
<evidence type="ECO:0000256" key="5">
    <source>
        <dbReference type="ARBA" id="ARBA00022801"/>
    </source>
</evidence>
<dbReference type="Proteomes" id="UP001596312">
    <property type="component" value="Unassembled WGS sequence"/>
</dbReference>
<evidence type="ECO:0000256" key="1">
    <source>
        <dbReference type="ARBA" id="ARBA00001947"/>
    </source>
</evidence>
<dbReference type="RefSeq" id="WP_340604599.1">
    <property type="nucleotide sequence ID" value="NZ_JBBMXV010000003.1"/>
</dbReference>
<comment type="subunit">
    <text evidence="6">Heterotrimer of UreA (gamma), UreB (beta) and UreC (alpha) subunits. Three heterotrimers associate to form the active enzyme.</text>
</comment>
<dbReference type="PANTHER" id="PTHR43440">
    <property type="entry name" value="UREASE"/>
    <property type="match status" value="1"/>
</dbReference>
<dbReference type="InterPro" id="IPR017950">
    <property type="entry name" value="Urease_AS"/>
</dbReference>
<dbReference type="PRINTS" id="PR01752">
    <property type="entry name" value="UREASE"/>
</dbReference>
<feature type="binding site" evidence="6 9">
    <location>
        <position position="140"/>
    </location>
    <ligand>
        <name>Ni(2+)</name>
        <dbReference type="ChEBI" id="CHEBI:49786"/>
        <label>1</label>
    </ligand>
</feature>
<dbReference type="SUPFAM" id="SSF51556">
    <property type="entry name" value="Metallo-dependent hydrolases"/>
    <property type="match status" value="1"/>
</dbReference>
<dbReference type="SUPFAM" id="SSF51338">
    <property type="entry name" value="Composite domain of metallo-dependent hydrolases"/>
    <property type="match status" value="2"/>
</dbReference>
<evidence type="ECO:0000256" key="12">
    <source>
        <dbReference type="RuleBase" id="RU000510"/>
    </source>
</evidence>
<feature type="binding site" description="via carbamate group" evidence="6 9">
    <location>
        <position position="219"/>
    </location>
    <ligand>
        <name>Ni(2+)</name>
        <dbReference type="ChEBI" id="CHEBI:49786"/>
        <label>2</label>
    </ligand>
</feature>
<dbReference type="InterPro" id="IPR011612">
    <property type="entry name" value="Urease_alpha_N_dom"/>
</dbReference>
<dbReference type="InterPro" id="IPR005848">
    <property type="entry name" value="Urease_asu"/>
</dbReference>
<evidence type="ECO:0000256" key="8">
    <source>
        <dbReference type="PIRSR" id="PIRSR611612-50"/>
    </source>
</evidence>
<dbReference type="PROSITE" id="PS00145">
    <property type="entry name" value="UREASE_2"/>
    <property type="match status" value="1"/>
</dbReference>
<evidence type="ECO:0000259" key="14">
    <source>
        <dbReference type="PROSITE" id="PS51368"/>
    </source>
</evidence>
<comment type="pathway">
    <text evidence="2 6">Nitrogen metabolism; urea degradation; CO(2) and NH(3) from urea (urease route): step 1/1.</text>
</comment>
<dbReference type="EC" id="3.5.1.5" evidence="6 7"/>
<dbReference type="Gene3D" id="3.20.20.140">
    <property type="entry name" value="Metal-dependent hydrolases"/>
    <property type="match status" value="1"/>
</dbReference>
<evidence type="ECO:0000256" key="6">
    <source>
        <dbReference type="HAMAP-Rule" id="MF_01953"/>
    </source>
</evidence>
<dbReference type="PROSITE" id="PS51368">
    <property type="entry name" value="UREASE_3"/>
    <property type="match status" value="1"/>
</dbReference>
<comment type="caution">
    <text evidence="15">The sequence shown here is derived from an EMBL/GenBank/DDBJ whole genome shotgun (WGS) entry which is preliminary data.</text>
</comment>
<evidence type="ECO:0000256" key="7">
    <source>
        <dbReference type="NCBIfam" id="TIGR01792"/>
    </source>
</evidence>
<comment type="PTM">
    <text evidence="6">Carboxylation allows a single lysine to coordinate two nickel ions.</text>
</comment>
<comment type="PTM">
    <text evidence="8">Carbamylation allows a single lysine to coordinate two nickel ions.</text>
</comment>
<gene>
    <name evidence="6 15" type="primary">ureC</name>
    <name evidence="15" type="ORF">ACFQGH_12345</name>
</gene>
<feature type="binding site" evidence="6 11">
    <location>
        <position position="221"/>
    </location>
    <ligand>
        <name>substrate</name>
    </ligand>
</feature>
<comment type="cofactor">
    <cofactor evidence="6 9 12">
        <name>Ni cation</name>
        <dbReference type="ChEBI" id="CHEBI:25516"/>
    </cofactor>
    <text evidence="6 9 12">Binds 2 nickel ions per subunit.</text>
</comment>
<dbReference type="NCBIfam" id="TIGR01792">
    <property type="entry name" value="urease_alph"/>
    <property type="match status" value="1"/>
</dbReference>
<evidence type="ECO:0000256" key="9">
    <source>
        <dbReference type="PIRSR" id="PIRSR611612-51"/>
    </source>
</evidence>
<evidence type="ECO:0000313" key="15">
    <source>
        <dbReference type="EMBL" id="MFC6905982.1"/>
    </source>
</evidence>
<feature type="binding site" evidence="6 9">
    <location>
        <position position="142"/>
    </location>
    <ligand>
        <name>Ni(2+)</name>
        <dbReference type="ChEBI" id="CHEBI:49786"/>
        <label>1</label>
    </ligand>
</feature>
<feature type="binding site" evidence="6 9">
    <location>
        <position position="362"/>
    </location>
    <ligand>
        <name>Ni(2+)</name>
        <dbReference type="ChEBI" id="CHEBI:49786"/>
        <label>1</label>
    </ligand>
</feature>
<keyword evidence="4 6" id="KW-0479">Metal-binding</keyword>
<evidence type="ECO:0000256" key="10">
    <source>
        <dbReference type="PIRSR" id="PIRSR611612-52"/>
    </source>
</evidence>
<dbReference type="Pfam" id="PF00449">
    <property type="entry name" value="Urease_alpha"/>
    <property type="match status" value="1"/>
</dbReference>
<comment type="catalytic activity">
    <reaction evidence="6 12">
        <text>urea + 2 H2O + H(+) = hydrogencarbonate + 2 NH4(+)</text>
        <dbReference type="Rhea" id="RHEA:20557"/>
        <dbReference type="ChEBI" id="CHEBI:15377"/>
        <dbReference type="ChEBI" id="CHEBI:15378"/>
        <dbReference type="ChEBI" id="CHEBI:16199"/>
        <dbReference type="ChEBI" id="CHEBI:17544"/>
        <dbReference type="ChEBI" id="CHEBI:28938"/>
        <dbReference type="EC" id="3.5.1.5"/>
    </reaction>
</comment>
<dbReference type="InterPro" id="IPR032466">
    <property type="entry name" value="Metal_Hydrolase"/>
</dbReference>
<evidence type="ECO:0000256" key="2">
    <source>
        <dbReference type="ARBA" id="ARBA00004897"/>
    </source>
</evidence>
<dbReference type="NCBIfam" id="NF009686">
    <property type="entry name" value="PRK13207.1"/>
    <property type="match status" value="1"/>
</dbReference>
<dbReference type="InterPro" id="IPR017951">
    <property type="entry name" value="Urease_asu_c"/>
</dbReference>
<comment type="subcellular location">
    <subcellularLocation>
        <location evidence="6">Cytoplasm</location>
    </subcellularLocation>
</comment>
<keyword evidence="3 6" id="KW-0533">Nickel</keyword>
<feature type="binding site" evidence="6 9">
    <location>
        <position position="274"/>
    </location>
    <ligand>
        <name>Ni(2+)</name>
        <dbReference type="ChEBI" id="CHEBI:49786"/>
        <label>2</label>
    </ligand>
</feature>
<comment type="cofactor">
    <cofactor evidence="1">
        <name>Zn(2+)</name>
        <dbReference type="ChEBI" id="CHEBI:29105"/>
    </cofactor>
</comment>
<dbReference type="PANTHER" id="PTHR43440:SF1">
    <property type="entry name" value="UREASE"/>
    <property type="match status" value="1"/>
</dbReference>
<dbReference type="Pfam" id="PF01979">
    <property type="entry name" value="Amidohydro_1"/>
    <property type="match status" value="1"/>
</dbReference>